<comment type="similarity">
    <text evidence="3">Belongs to the alpha-ketoglutarate dehydrogenase component 4 family.</text>
</comment>
<keyword evidence="5" id="KW-1185">Reference proteome</keyword>
<dbReference type="PANTHER" id="PTHR31601">
    <property type="entry name" value="28S RIBOSOMAL PROTEIN S36, MITOCHONDRIAL"/>
    <property type="match status" value="1"/>
</dbReference>
<dbReference type="InterPro" id="IPR020373">
    <property type="entry name" value="Kgd4/YMR-31"/>
</dbReference>
<evidence type="ECO:0000313" key="4">
    <source>
        <dbReference type="EMBL" id="CAK8679964.1"/>
    </source>
</evidence>
<accession>A0ABP0FJZ0</accession>
<dbReference type="EMBL" id="CAWYQH010000068">
    <property type="protein sequence ID" value="CAK8679964.1"/>
    <property type="molecule type" value="Genomic_DNA"/>
</dbReference>
<gene>
    <name evidence="4" type="ORF">CVLEPA_LOCUS10201</name>
</gene>
<dbReference type="PANTHER" id="PTHR31601:SF2">
    <property type="entry name" value="ALPHA-KETOGLUTARATE DEHYDROGENASE COMPONENT 4"/>
    <property type="match status" value="1"/>
</dbReference>
<evidence type="ECO:0000256" key="1">
    <source>
        <dbReference type="ARBA" id="ARBA00004173"/>
    </source>
</evidence>
<dbReference type="Proteomes" id="UP001642483">
    <property type="component" value="Unassembled WGS sequence"/>
</dbReference>
<comment type="caution">
    <text evidence="4">The sequence shown here is derived from an EMBL/GenBank/DDBJ whole genome shotgun (WGS) entry which is preliminary data.</text>
</comment>
<evidence type="ECO:0000256" key="3">
    <source>
        <dbReference type="ARBA" id="ARBA00043970"/>
    </source>
</evidence>
<evidence type="ECO:0000313" key="5">
    <source>
        <dbReference type="Proteomes" id="UP001642483"/>
    </source>
</evidence>
<evidence type="ECO:0008006" key="6">
    <source>
        <dbReference type="Google" id="ProtNLM"/>
    </source>
</evidence>
<sequence>MEIMSKIIQAVKAHVPLIKFPKRVKWEPSLDFNPAKLTPKIKLPTRTSAPIGNLPDTIEVFRVVPDRFRRRPVDVYELEYIERGGPE</sequence>
<proteinExistence type="inferred from homology"/>
<organism evidence="4 5">
    <name type="scientific">Clavelina lepadiformis</name>
    <name type="common">Light-bulb sea squirt</name>
    <name type="synonym">Ascidia lepadiformis</name>
    <dbReference type="NCBI Taxonomy" id="159417"/>
    <lineage>
        <taxon>Eukaryota</taxon>
        <taxon>Metazoa</taxon>
        <taxon>Chordata</taxon>
        <taxon>Tunicata</taxon>
        <taxon>Ascidiacea</taxon>
        <taxon>Aplousobranchia</taxon>
        <taxon>Clavelinidae</taxon>
        <taxon>Clavelina</taxon>
    </lineage>
</organism>
<keyword evidence="2" id="KW-0496">Mitochondrion</keyword>
<name>A0ABP0FJZ0_CLALP</name>
<reference evidence="4 5" key="1">
    <citation type="submission" date="2024-02" db="EMBL/GenBank/DDBJ databases">
        <authorList>
            <person name="Daric V."/>
            <person name="Darras S."/>
        </authorList>
    </citation>
    <scope>NUCLEOTIDE SEQUENCE [LARGE SCALE GENOMIC DNA]</scope>
</reference>
<protein>
    <recommendedName>
        <fullName evidence="6">Ribosomal protein S36</fullName>
    </recommendedName>
</protein>
<evidence type="ECO:0000256" key="2">
    <source>
        <dbReference type="ARBA" id="ARBA00023128"/>
    </source>
</evidence>
<comment type="subcellular location">
    <subcellularLocation>
        <location evidence="1">Mitochondrion</location>
    </subcellularLocation>
</comment>